<dbReference type="GO" id="GO:0044594">
    <property type="term" value="F:17-beta-hydroxysteroid dehydrogenase (NAD+) activity"/>
    <property type="evidence" value="ECO:0007669"/>
    <property type="project" value="TreeGrafter"/>
</dbReference>
<sequence>MAIDYEKLMSVQIPTIEQTYTEKDTMLYALGIGLGSDPVDPDQLRYVYEKGLVAAPSMAVVLAHPGLWIRDLDTGIDYVKVVHGEQGLTLHRPLPAAATVTGESRVTGIVDKGEGRGAMVYSERVIRDKATGEKLATITQNSFCRADGGYGGPSDPARKPHALPERAPDLSVDLTTIPQQALLYRLNADVNPLHADPEIARKAGFDRPILHGLATYGIACHALLKAVCGYDASRLRSLDGRFTAPVYPGETFRAEIWRDGDIASYRIRAVERDVVAISNGRAEIA</sequence>
<feature type="domain" description="MaoC-like" evidence="1">
    <location>
        <begin position="163"/>
        <end position="278"/>
    </location>
</feature>
<gene>
    <name evidence="3" type="ORF">SAMN04488094_103286</name>
</gene>
<dbReference type="RefSeq" id="WP_093360339.1">
    <property type="nucleotide sequence ID" value="NZ_FOLG01000003.1"/>
</dbReference>
<dbReference type="CDD" id="cd03448">
    <property type="entry name" value="HDE_HSD"/>
    <property type="match status" value="1"/>
</dbReference>
<dbReference type="Gene3D" id="3.10.129.10">
    <property type="entry name" value="Hotdog Thioesterase"/>
    <property type="match status" value="2"/>
</dbReference>
<dbReference type="PANTHER" id="PTHR13078:SF56">
    <property type="entry name" value="PEROXISOMAL MULTIFUNCTIONAL ENZYME TYPE 2"/>
    <property type="match status" value="1"/>
</dbReference>
<dbReference type="Pfam" id="PF01575">
    <property type="entry name" value="MaoC_dehydratas"/>
    <property type="match status" value="1"/>
</dbReference>
<evidence type="ECO:0000313" key="3">
    <source>
        <dbReference type="EMBL" id="SFC27494.1"/>
    </source>
</evidence>
<protein>
    <submittedName>
        <fullName evidence="3">Acyl dehydratase</fullName>
    </submittedName>
</protein>
<dbReference type="Pfam" id="PF22622">
    <property type="entry name" value="MFE-2_hydrat-2_N"/>
    <property type="match status" value="1"/>
</dbReference>
<dbReference type="GO" id="GO:0003857">
    <property type="term" value="F:(3S)-3-hydroxyacyl-CoA dehydrogenase (NAD+) activity"/>
    <property type="evidence" value="ECO:0007669"/>
    <property type="project" value="TreeGrafter"/>
</dbReference>
<dbReference type="GO" id="GO:0006635">
    <property type="term" value="P:fatty acid beta-oxidation"/>
    <property type="evidence" value="ECO:0007669"/>
    <property type="project" value="TreeGrafter"/>
</dbReference>
<name>A0A1I1HU87_9RHOB</name>
<dbReference type="InterPro" id="IPR029069">
    <property type="entry name" value="HotDog_dom_sf"/>
</dbReference>
<organism evidence="3 4">
    <name type="scientific">Tropicimonas isoalkanivorans</name>
    <dbReference type="NCBI Taxonomy" id="441112"/>
    <lineage>
        <taxon>Bacteria</taxon>
        <taxon>Pseudomonadati</taxon>
        <taxon>Pseudomonadota</taxon>
        <taxon>Alphaproteobacteria</taxon>
        <taxon>Rhodobacterales</taxon>
        <taxon>Roseobacteraceae</taxon>
        <taxon>Tropicimonas</taxon>
    </lineage>
</organism>
<keyword evidence="4" id="KW-1185">Reference proteome</keyword>
<dbReference type="SUPFAM" id="SSF54637">
    <property type="entry name" value="Thioesterase/thiol ester dehydrase-isomerase"/>
    <property type="match status" value="2"/>
</dbReference>
<dbReference type="GO" id="GO:0004300">
    <property type="term" value="F:enoyl-CoA hydratase activity"/>
    <property type="evidence" value="ECO:0007669"/>
    <property type="project" value="TreeGrafter"/>
</dbReference>
<proteinExistence type="predicted"/>
<evidence type="ECO:0000259" key="1">
    <source>
        <dbReference type="Pfam" id="PF01575"/>
    </source>
</evidence>
<dbReference type="PANTHER" id="PTHR13078">
    <property type="entry name" value="PEROXISOMAL MULTIFUNCTIONAL ENZYME TYPE 2-RELATED"/>
    <property type="match status" value="1"/>
</dbReference>
<reference evidence="3 4" key="1">
    <citation type="submission" date="2016-10" db="EMBL/GenBank/DDBJ databases">
        <authorList>
            <person name="de Groot N.N."/>
        </authorList>
    </citation>
    <scope>NUCLEOTIDE SEQUENCE [LARGE SCALE GENOMIC DNA]</scope>
    <source>
        <strain evidence="3 4">DSM 19548</strain>
    </source>
</reference>
<accession>A0A1I1HU87</accession>
<evidence type="ECO:0000313" key="4">
    <source>
        <dbReference type="Proteomes" id="UP000198728"/>
    </source>
</evidence>
<dbReference type="Proteomes" id="UP000198728">
    <property type="component" value="Unassembled WGS sequence"/>
</dbReference>
<dbReference type="OrthoDB" id="5522043at2"/>
<dbReference type="EMBL" id="FOLG01000003">
    <property type="protein sequence ID" value="SFC27494.1"/>
    <property type="molecule type" value="Genomic_DNA"/>
</dbReference>
<dbReference type="InterPro" id="IPR054357">
    <property type="entry name" value="MFE-2_N"/>
</dbReference>
<dbReference type="STRING" id="441112.SAMN04488094_103286"/>
<evidence type="ECO:0000259" key="2">
    <source>
        <dbReference type="Pfam" id="PF22622"/>
    </source>
</evidence>
<feature type="domain" description="Peroxisomal multifunctional enzyme type 2-like N-terminal" evidence="2">
    <location>
        <begin position="19"/>
        <end position="145"/>
    </location>
</feature>
<dbReference type="AlphaFoldDB" id="A0A1I1HU87"/>
<dbReference type="InterPro" id="IPR002539">
    <property type="entry name" value="MaoC-like_dom"/>
</dbReference>